<sequence length="107" mass="11775">MAPVSSYPRSRHRTPVSNPSLSPATECPVLLCFFMPGYGKAWCWVLCHPSVPNLSWIPPRPSVRFHAARTYKYNSAAGACGIRPANSICICLPSHTNSSLVDRVPTY</sequence>
<keyword evidence="3" id="KW-1185">Reference proteome</keyword>
<proteinExistence type="predicted"/>
<accession>A0AAN6TRM4</accession>
<dbReference type="GeneID" id="87823229"/>
<organism evidence="2 3">
    <name type="scientific">Parathielavia appendiculata</name>
    <dbReference type="NCBI Taxonomy" id="2587402"/>
    <lineage>
        <taxon>Eukaryota</taxon>
        <taxon>Fungi</taxon>
        <taxon>Dikarya</taxon>
        <taxon>Ascomycota</taxon>
        <taxon>Pezizomycotina</taxon>
        <taxon>Sordariomycetes</taxon>
        <taxon>Sordariomycetidae</taxon>
        <taxon>Sordariales</taxon>
        <taxon>Chaetomiaceae</taxon>
        <taxon>Parathielavia</taxon>
    </lineage>
</organism>
<comment type="caution">
    <text evidence="2">The sequence shown here is derived from an EMBL/GenBank/DDBJ whole genome shotgun (WGS) entry which is preliminary data.</text>
</comment>
<dbReference type="Proteomes" id="UP001302602">
    <property type="component" value="Unassembled WGS sequence"/>
</dbReference>
<feature type="region of interest" description="Disordered" evidence="1">
    <location>
        <begin position="1"/>
        <end position="24"/>
    </location>
</feature>
<gene>
    <name evidence="2" type="ORF">N657DRAFT_256129</name>
</gene>
<evidence type="ECO:0000313" key="3">
    <source>
        <dbReference type="Proteomes" id="UP001302602"/>
    </source>
</evidence>
<reference evidence="2" key="1">
    <citation type="journal article" date="2023" name="Mol. Phylogenet. Evol.">
        <title>Genome-scale phylogeny and comparative genomics of the fungal order Sordariales.</title>
        <authorList>
            <person name="Hensen N."/>
            <person name="Bonometti L."/>
            <person name="Westerberg I."/>
            <person name="Brannstrom I.O."/>
            <person name="Guillou S."/>
            <person name="Cros-Aarteil S."/>
            <person name="Calhoun S."/>
            <person name="Haridas S."/>
            <person name="Kuo A."/>
            <person name="Mondo S."/>
            <person name="Pangilinan J."/>
            <person name="Riley R."/>
            <person name="LaButti K."/>
            <person name="Andreopoulos B."/>
            <person name="Lipzen A."/>
            <person name="Chen C."/>
            <person name="Yan M."/>
            <person name="Daum C."/>
            <person name="Ng V."/>
            <person name="Clum A."/>
            <person name="Steindorff A."/>
            <person name="Ohm R.A."/>
            <person name="Martin F."/>
            <person name="Silar P."/>
            <person name="Natvig D.O."/>
            <person name="Lalanne C."/>
            <person name="Gautier V."/>
            <person name="Ament-Velasquez S.L."/>
            <person name="Kruys A."/>
            <person name="Hutchinson M.I."/>
            <person name="Powell A.J."/>
            <person name="Barry K."/>
            <person name="Miller A.N."/>
            <person name="Grigoriev I.V."/>
            <person name="Debuchy R."/>
            <person name="Gladieux P."/>
            <person name="Hiltunen Thoren M."/>
            <person name="Johannesson H."/>
        </authorList>
    </citation>
    <scope>NUCLEOTIDE SEQUENCE</scope>
    <source>
        <strain evidence="2">CBS 731.68</strain>
    </source>
</reference>
<name>A0AAN6TRM4_9PEZI</name>
<protein>
    <submittedName>
        <fullName evidence="2">Uncharacterized protein</fullName>
    </submittedName>
</protein>
<dbReference type="RefSeq" id="XP_062643216.1">
    <property type="nucleotide sequence ID" value="XM_062786462.1"/>
</dbReference>
<evidence type="ECO:0000313" key="2">
    <source>
        <dbReference type="EMBL" id="KAK4119443.1"/>
    </source>
</evidence>
<dbReference type="EMBL" id="MU853248">
    <property type="protein sequence ID" value="KAK4119443.1"/>
    <property type="molecule type" value="Genomic_DNA"/>
</dbReference>
<evidence type="ECO:0000256" key="1">
    <source>
        <dbReference type="SAM" id="MobiDB-lite"/>
    </source>
</evidence>
<dbReference type="AlphaFoldDB" id="A0AAN6TRM4"/>
<reference evidence="2" key="2">
    <citation type="submission" date="2023-05" db="EMBL/GenBank/DDBJ databases">
        <authorList>
            <consortium name="Lawrence Berkeley National Laboratory"/>
            <person name="Steindorff A."/>
            <person name="Hensen N."/>
            <person name="Bonometti L."/>
            <person name="Westerberg I."/>
            <person name="Brannstrom I.O."/>
            <person name="Guillou S."/>
            <person name="Cros-Aarteil S."/>
            <person name="Calhoun S."/>
            <person name="Haridas S."/>
            <person name="Kuo A."/>
            <person name="Mondo S."/>
            <person name="Pangilinan J."/>
            <person name="Riley R."/>
            <person name="Labutti K."/>
            <person name="Andreopoulos B."/>
            <person name="Lipzen A."/>
            <person name="Chen C."/>
            <person name="Yanf M."/>
            <person name="Daum C."/>
            <person name="Ng V."/>
            <person name="Clum A."/>
            <person name="Ohm R."/>
            <person name="Martin F."/>
            <person name="Silar P."/>
            <person name="Natvig D."/>
            <person name="Lalanne C."/>
            <person name="Gautier V."/>
            <person name="Ament-Velasquez S.L."/>
            <person name="Kruys A."/>
            <person name="Hutchinson M.I."/>
            <person name="Powell A.J."/>
            <person name="Barry K."/>
            <person name="Miller A.N."/>
            <person name="Grigoriev I.V."/>
            <person name="Debuchy R."/>
            <person name="Gladieux P."/>
            <person name="Thoren M.H."/>
            <person name="Johannesson H."/>
        </authorList>
    </citation>
    <scope>NUCLEOTIDE SEQUENCE</scope>
    <source>
        <strain evidence="2">CBS 731.68</strain>
    </source>
</reference>